<sequence>MKFLYGMMICISSLIVLIIVSSGKHLNDLFDYSVYLEKTSESIKLQGYFAIHIGIPLLLLIFILVLFAILFLKIDRKNTI</sequence>
<gene>
    <name evidence="2" type="ORF">L2716_12085</name>
</gene>
<dbReference type="RefSeq" id="WP_236335144.1">
    <property type="nucleotide sequence ID" value="NZ_JAKIJS010000001.1"/>
</dbReference>
<evidence type="ECO:0000313" key="2">
    <source>
        <dbReference type="EMBL" id="MCF6138469.1"/>
    </source>
</evidence>
<comment type="caution">
    <text evidence="2">The sequence shown here is derived from an EMBL/GenBank/DDBJ whole genome shotgun (WGS) entry which is preliminary data.</text>
</comment>
<feature type="transmembrane region" description="Helical" evidence="1">
    <location>
        <begin position="47"/>
        <end position="72"/>
    </location>
</feature>
<accession>A0ABS9H0E4</accession>
<name>A0ABS9H0E4_9BACL</name>
<organism evidence="2 3">
    <name type="scientific">Pseudalkalibacillus berkeleyi</name>
    <dbReference type="NCBI Taxonomy" id="1069813"/>
    <lineage>
        <taxon>Bacteria</taxon>
        <taxon>Bacillati</taxon>
        <taxon>Bacillota</taxon>
        <taxon>Bacilli</taxon>
        <taxon>Bacillales</taxon>
        <taxon>Fictibacillaceae</taxon>
        <taxon>Pseudalkalibacillus</taxon>
    </lineage>
</organism>
<reference evidence="2 3" key="1">
    <citation type="submission" date="2022-01" db="EMBL/GenBank/DDBJ databases">
        <title>Alkalihalobacillus sp. EGI L200015, a novel bacterium isolated from a salt lake sediment.</title>
        <authorList>
            <person name="Gao L."/>
            <person name="Fang B.-Z."/>
            <person name="Li W.-J."/>
        </authorList>
    </citation>
    <scope>NUCLEOTIDE SEQUENCE [LARGE SCALE GENOMIC DNA]</scope>
    <source>
        <strain evidence="2 3">KCTC 12718</strain>
    </source>
</reference>
<evidence type="ECO:0000256" key="1">
    <source>
        <dbReference type="SAM" id="Phobius"/>
    </source>
</evidence>
<evidence type="ECO:0000313" key="3">
    <source>
        <dbReference type="Proteomes" id="UP001649381"/>
    </source>
</evidence>
<keyword evidence="3" id="KW-1185">Reference proteome</keyword>
<keyword evidence="1" id="KW-0472">Membrane</keyword>
<dbReference type="Proteomes" id="UP001649381">
    <property type="component" value="Unassembled WGS sequence"/>
</dbReference>
<protein>
    <submittedName>
        <fullName evidence="2">Uncharacterized protein</fullName>
    </submittedName>
</protein>
<keyword evidence="1" id="KW-0812">Transmembrane</keyword>
<keyword evidence="1" id="KW-1133">Transmembrane helix</keyword>
<proteinExistence type="predicted"/>
<dbReference type="EMBL" id="JAKIJS010000001">
    <property type="protein sequence ID" value="MCF6138469.1"/>
    <property type="molecule type" value="Genomic_DNA"/>
</dbReference>